<evidence type="ECO:0000313" key="2">
    <source>
        <dbReference type="EMBL" id="EKM81447.1"/>
    </source>
</evidence>
<evidence type="ECO:0000313" key="3">
    <source>
        <dbReference type="Proteomes" id="UP000008493"/>
    </source>
</evidence>
<keyword evidence="3" id="KW-1185">Reference proteome</keyword>
<sequence length="122" mass="13826">MIHISELIFTVTQDHAPVYPTLARIALDVLPIQASAVPCERLFSASKQVATDRRSRLGSDRFEELLVMKSAWRGTMVDWAAVNTAEVEEVDLVDYVELLEADKQAQEWEEVIEISDTQSDFE</sequence>
<dbReference type="KEGG" id="abp:AGABI1DRAFT36291"/>
<dbReference type="AlphaFoldDB" id="K5XE31"/>
<accession>K5XE31</accession>
<feature type="domain" description="HAT C-terminal dimerisation" evidence="1">
    <location>
        <begin position="14"/>
        <end position="70"/>
    </location>
</feature>
<dbReference type="Proteomes" id="UP000008493">
    <property type="component" value="Unassembled WGS sequence"/>
</dbReference>
<dbReference type="HOGENOM" id="CLU_009123_9_2_1"/>
<dbReference type="GeneID" id="18829185"/>
<dbReference type="EMBL" id="JH971387">
    <property type="protein sequence ID" value="EKM81447.1"/>
    <property type="molecule type" value="Genomic_DNA"/>
</dbReference>
<protein>
    <recommendedName>
        <fullName evidence="1">HAT C-terminal dimerisation domain-containing protein</fullName>
    </recommendedName>
</protein>
<dbReference type="PANTHER" id="PTHR47611">
    <property type="entry name" value="HAT DIMERISATION DOMAIN, C-TERMINAL"/>
    <property type="match status" value="1"/>
</dbReference>
<dbReference type="InterPro" id="IPR008906">
    <property type="entry name" value="HATC_C_dom"/>
</dbReference>
<dbReference type="Pfam" id="PF05699">
    <property type="entry name" value="Dimer_Tnp_hAT"/>
    <property type="match status" value="1"/>
</dbReference>
<dbReference type="OrthoDB" id="3262464at2759"/>
<dbReference type="GO" id="GO:0046983">
    <property type="term" value="F:protein dimerization activity"/>
    <property type="evidence" value="ECO:0007669"/>
    <property type="project" value="InterPro"/>
</dbReference>
<dbReference type="RefSeq" id="XP_007327163.1">
    <property type="nucleotide sequence ID" value="XM_007327101.1"/>
</dbReference>
<dbReference type="eggNOG" id="ENOG502SZ8P">
    <property type="taxonomic scope" value="Eukaryota"/>
</dbReference>
<proteinExistence type="predicted"/>
<organism evidence="2 3">
    <name type="scientific">Agaricus bisporus var. burnettii (strain JB137-S8 / ATCC MYA-4627 / FGSC 10392)</name>
    <name type="common">White button mushroom</name>
    <dbReference type="NCBI Taxonomy" id="597362"/>
    <lineage>
        <taxon>Eukaryota</taxon>
        <taxon>Fungi</taxon>
        <taxon>Dikarya</taxon>
        <taxon>Basidiomycota</taxon>
        <taxon>Agaricomycotina</taxon>
        <taxon>Agaricomycetes</taxon>
        <taxon>Agaricomycetidae</taxon>
        <taxon>Agaricales</taxon>
        <taxon>Agaricineae</taxon>
        <taxon>Agaricaceae</taxon>
        <taxon>Agaricus</taxon>
    </lineage>
</organism>
<name>K5XE31_AGABU</name>
<dbReference type="InterPro" id="IPR012337">
    <property type="entry name" value="RNaseH-like_sf"/>
</dbReference>
<dbReference type="InParanoid" id="K5XE31"/>
<gene>
    <name evidence="2" type="ORF">AGABI1DRAFT_36291</name>
</gene>
<dbReference type="PANTHER" id="PTHR47611:SF1">
    <property type="entry name" value="CCHC-TYPE DOMAIN-CONTAINING PROTEIN"/>
    <property type="match status" value="1"/>
</dbReference>
<evidence type="ECO:0000259" key="1">
    <source>
        <dbReference type="Pfam" id="PF05699"/>
    </source>
</evidence>
<dbReference type="SUPFAM" id="SSF53098">
    <property type="entry name" value="Ribonuclease H-like"/>
    <property type="match status" value="1"/>
</dbReference>
<reference evidence="3" key="1">
    <citation type="journal article" date="2012" name="Proc. Natl. Acad. Sci. U.S.A.">
        <title>Genome sequence of the button mushroom Agaricus bisporus reveals mechanisms governing adaptation to a humic-rich ecological niche.</title>
        <authorList>
            <person name="Morin E."/>
            <person name="Kohler A."/>
            <person name="Baker A.R."/>
            <person name="Foulongne-Oriol M."/>
            <person name="Lombard V."/>
            <person name="Nagy L.G."/>
            <person name="Ohm R.A."/>
            <person name="Patyshakuliyeva A."/>
            <person name="Brun A."/>
            <person name="Aerts A.L."/>
            <person name="Bailey A.M."/>
            <person name="Billette C."/>
            <person name="Coutinho P.M."/>
            <person name="Deakin G."/>
            <person name="Doddapaneni H."/>
            <person name="Floudas D."/>
            <person name="Grimwood J."/>
            <person name="Hilden K."/>
            <person name="Kuees U."/>
            <person name="LaButti K.M."/>
            <person name="Lapidus A."/>
            <person name="Lindquist E.A."/>
            <person name="Lucas S.M."/>
            <person name="Murat C."/>
            <person name="Riley R.W."/>
            <person name="Salamov A.A."/>
            <person name="Schmutz J."/>
            <person name="Subramanian V."/>
            <person name="Woesten H.A.B."/>
            <person name="Xu J."/>
            <person name="Eastwood D.C."/>
            <person name="Foster G.D."/>
            <person name="Sonnenberg A.S."/>
            <person name="Cullen D."/>
            <person name="de Vries R.P."/>
            <person name="Lundell T."/>
            <person name="Hibbett D.S."/>
            <person name="Henrissat B."/>
            <person name="Burton K.S."/>
            <person name="Kerrigan R.W."/>
            <person name="Challen M.P."/>
            <person name="Grigoriev I.V."/>
            <person name="Martin F."/>
        </authorList>
    </citation>
    <scope>NUCLEOTIDE SEQUENCE [LARGE SCALE GENOMIC DNA]</scope>
    <source>
        <strain evidence="3">JB137-S8 / ATCC MYA-4627 / FGSC 10392</strain>
    </source>
</reference>